<evidence type="ECO:0000313" key="4">
    <source>
        <dbReference type="Proteomes" id="UP001319200"/>
    </source>
</evidence>
<name>A0AAP2DIG6_9BACT</name>
<dbReference type="Gene3D" id="3.30.1380.10">
    <property type="match status" value="1"/>
</dbReference>
<dbReference type="EMBL" id="JAHESF010000006">
    <property type="protein sequence ID" value="MBT1696920.1"/>
    <property type="molecule type" value="Genomic_DNA"/>
</dbReference>
<dbReference type="Pfam" id="PF13539">
    <property type="entry name" value="Peptidase_M15_4"/>
    <property type="match status" value="1"/>
</dbReference>
<sequence length="263" mass="29665">MRLKTMALLLLSSLAIHSFAQKNRPFSKGEHYLSSLLDNSIVFDTANLVSGINHSRVWDTENAWRSWNIVENFTYGKDRGSLPMIADLNSLHPYFRDKIVELIRVCKAQGIELAVVESFRTHAKQAEYFGMGRKYTRSKGGKSKHQYGLAVDVVPVVNSIALWDDQVLWKKIGVAGERLGLRWGGRWRSPYDPAHFEWSGGITTYELANGIQPRVPASLANVYPCLGEEVERLQKYWDAWETEQAVSARNGSPETGMHGAVKP</sequence>
<keyword evidence="1" id="KW-0732">Signal</keyword>
<dbReference type="CDD" id="cd14845">
    <property type="entry name" value="L-Ala-D-Glu_peptidase_like"/>
    <property type="match status" value="1"/>
</dbReference>
<accession>A0AAP2DIG6</accession>
<protein>
    <submittedName>
        <fullName evidence="3">M15 family metallopeptidase</fullName>
    </submittedName>
</protein>
<dbReference type="Proteomes" id="UP001319200">
    <property type="component" value="Unassembled WGS sequence"/>
</dbReference>
<evidence type="ECO:0000259" key="2">
    <source>
        <dbReference type="Pfam" id="PF13539"/>
    </source>
</evidence>
<keyword evidence="4" id="KW-1185">Reference proteome</keyword>
<organism evidence="3 4">
    <name type="scientific">Chryseosolibacter histidini</name>
    <dbReference type="NCBI Taxonomy" id="2782349"/>
    <lineage>
        <taxon>Bacteria</taxon>
        <taxon>Pseudomonadati</taxon>
        <taxon>Bacteroidota</taxon>
        <taxon>Cytophagia</taxon>
        <taxon>Cytophagales</taxon>
        <taxon>Chryseotaleaceae</taxon>
        <taxon>Chryseosolibacter</taxon>
    </lineage>
</organism>
<proteinExistence type="predicted"/>
<reference evidence="3 4" key="1">
    <citation type="submission" date="2021-05" db="EMBL/GenBank/DDBJ databases">
        <title>A Polyphasic approach of four new species of the genus Ohtaekwangia: Ohtaekwangia histidinii sp. nov., Ohtaekwangia cretensis sp. nov., Ohtaekwangia indiensis sp. nov., Ohtaekwangia reichenbachii sp. nov. from diverse environment.</title>
        <authorList>
            <person name="Octaviana S."/>
        </authorList>
    </citation>
    <scope>NUCLEOTIDE SEQUENCE [LARGE SCALE GENOMIC DNA]</scope>
    <source>
        <strain evidence="3 4">PWU4</strain>
    </source>
</reference>
<comment type="caution">
    <text evidence="3">The sequence shown here is derived from an EMBL/GenBank/DDBJ whole genome shotgun (WGS) entry which is preliminary data.</text>
</comment>
<gene>
    <name evidence="3" type="ORF">KK083_08555</name>
</gene>
<feature type="chain" id="PRO_5042889908" evidence="1">
    <location>
        <begin position="21"/>
        <end position="263"/>
    </location>
</feature>
<dbReference type="InterPro" id="IPR039561">
    <property type="entry name" value="Peptidase_M15C"/>
</dbReference>
<dbReference type="GO" id="GO:0008233">
    <property type="term" value="F:peptidase activity"/>
    <property type="evidence" value="ECO:0007669"/>
    <property type="project" value="InterPro"/>
</dbReference>
<evidence type="ECO:0000313" key="3">
    <source>
        <dbReference type="EMBL" id="MBT1696920.1"/>
    </source>
</evidence>
<dbReference type="InterPro" id="IPR009045">
    <property type="entry name" value="Zn_M74/Hedgehog-like"/>
</dbReference>
<dbReference type="AlphaFoldDB" id="A0AAP2DIG6"/>
<feature type="signal peptide" evidence="1">
    <location>
        <begin position="1"/>
        <end position="20"/>
    </location>
</feature>
<feature type="domain" description="Peptidase M15C" evidence="2">
    <location>
        <begin position="137"/>
        <end position="198"/>
    </location>
</feature>
<evidence type="ECO:0000256" key="1">
    <source>
        <dbReference type="SAM" id="SignalP"/>
    </source>
</evidence>
<dbReference type="SUPFAM" id="SSF55166">
    <property type="entry name" value="Hedgehog/DD-peptidase"/>
    <property type="match status" value="1"/>
</dbReference>